<dbReference type="PANTHER" id="PTHR11742:SF55">
    <property type="entry name" value="ENDOPLASMIC RETICULUM MANNOSYL-OLIGOSACCHARIDE 1,2-ALPHA-MANNOSIDASE"/>
    <property type="match status" value="1"/>
</dbReference>
<evidence type="ECO:0000256" key="10">
    <source>
        <dbReference type="PIRSR" id="PIRSR601382-1"/>
    </source>
</evidence>
<evidence type="ECO:0000256" key="6">
    <source>
        <dbReference type="ARBA" id="ARBA00022837"/>
    </source>
</evidence>
<comment type="similarity">
    <text evidence="3 13">Belongs to the glycosyl hydrolase 47 family.</text>
</comment>
<dbReference type="SUPFAM" id="SSF48225">
    <property type="entry name" value="Seven-hairpin glycosidases"/>
    <property type="match status" value="1"/>
</dbReference>
<dbReference type="Gene3D" id="1.50.10.10">
    <property type="match status" value="1"/>
</dbReference>
<evidence type="ECO:0000256" key="7">
    <source>
        <dbReference type="ARBA" id="ARBA00023157"/>
    </source>
</evidence>
<gene>
    <name evidence="15" type="ORF">CTEN210_15477</name>
</gene>
<dbReference type="GO" id="GO:0005783">
    <property type="term" value="C:endoplasmic reticulum"/>
    <property type="evidence" value="ECO:0007669"/>
    <property type="project" value="TreeGrafter"/>
</dbReference>
<sequence length="575" mass="65454">MTDEASQKTNDKCSVHAILPPNIEPDQKHRFEAVRSAIKHAWDGYNGVVLSPYRKSFKKYFGILPADDLMPLTSDGITWLHSAATLYDALDTLYIAGLKEEYEEALELTLSLPLPLHPTKIFEYSIRVLGSLLGAYSVSGDERLLDRAIFTADSIIDGGFRSSPTALPRPFDVLAPLRSSVSFLNIGGMIMQRLYTSIYRLGRDYMQQHRVNSLAGFGSFSLEFAYLSKLTGNSKYKDASDAIFEHVQNHIGHGKVVGVIPSMWNVMKGLPSTQMSGLGGGSDSYYEYLIKNAILLQPLTEKTDIEMLESYIKTLDESFNGDHTGIAFDENHVAYPTERGSDYNHLLCFVPGMLAVGEKFYDEPLDFKYDKGDTLSLAKKLLDGCWNDYQSTPTKLGNEKAWISNEGKKNSDDPSFLLRPEYVESLFILYRITKDDIYRERAWDAFQMIEKYCKYSQGYTSLTNVFLTKGNRRRKDEMPSYFLGETLKYLLLIFSPDDYIDLHEFVFTTEAHPLRQIRTMENMRSGKCDYATTTNQPTVLSLNIIFFAIAYCIFILARMKNPFSQKRRGNRKKNQ</sequence>
<comment type="cofactor">
    <cofactor evidence="1 11">
        <name>Ca(2+)</name>
        <dbReference type="ChEBI" id="CHEBI:29108"/>
    </cofactor>
</comment>
<evidence type="ECO:0000256" key="14">
    <source>
        <dbReference type="SAM" id="Phobius"/>
    </source>
</evidence>
<evidence type="ECO:0000256" key="5">
    <source>
        <dbReference type="ARBA" id="ARBA00022801"/>
    </source>
</evidence>
<evidence type="ECO:0000256" key="1">
    <source>
        <dbReference type="ARBA" id="ARBA00001913"/>
    </source>
</evidence>
<dbReference type="InterPro" id="IPR050749">
    <property type="entry name" value="Glycosyl_Hydrolase_47"/>
</dbReference>
<dbReference type="GO" id="GO:0016020">
    <property type="term" value="C:membrane"/>
    <property type="evidence" value="ECO:0007669"/>
    <property type="project" value="InterPro"/>
</dbReference>
<dbReference type="Pfam" id="PF01532">
    <property type="entry name" value="Glyco_hydro_47"/>
    <property type="match status" value="1"/>
</dbReference>
<evidence type="ECO:0000256" key="2">
    <source>
        <dbReference type="ARBA" id="ARBA00004922"/>
    </source>
</evidence>
<feature type="active site" evidence="10">
    <location>
        <position position="421"/>
    </location>
</feature>
<feature type="binding site" evidence="11">
    <location>
        <position position="509"/>
    </location>
    <ligand>
        <name>Ca(2+)</name>
        <dbReference type="ChEBI" id="CHEBI:29108"/>
    </ligand>
</feature>
<keyword evidence="14" id="KW-0812">Transmembrane</keyword>
<dbReference type="GO" id="GO:0005509">
    <property type="term" value="F:calcium ion binding"/>
    <property type="evidence" value="ECO:0007669"/>
    <property type="project" value="InterPro"/>
</dbReference>
<feature type="active site" evidence="10">
    <location>
        <position position="283"/>
    </location>
</feature>
<comment type="caution">
    <text evidence="15">The sequence shown here is derived from an EMBL/GenBank/DDBJ whole genome shotgun (WGS) entry which is preliminary data.</text>
</comment>
<evidence type="ECO:0000313" key="15">
    <source>
        <dbReference type="EMBL" id="GFH59001.1"/>
    </source>
</evidence>
<dbReference type="EC" id="3.2.1.-" evidence="13"/>
<evidence type="ECO:0000256" key="3">
    <source>
        <dbReference type="ARBA" id="ARBA00007658"/>
    </source>
</evidence>
<dbReference type="InterPro" id="IPR001382">
    <property type="entry name" value="Glyco_hydro_47"/>
</dbReference>
<keyword evidence="14" id="KW-0472">Membrane</keyword>
<evidence type="ECO:0000256" key="9">
    <source>
        <dbReference type="ARBA" id="ARBA00048605"/>
    </source>
</evidence>
<comment type="catalytic activity">
    <reaction evidence="8">
        <text>N(4)-(alpha-D-Man-(1-&gt;2)-alpha-D-Man-(1-&gt;2)-alpha-D-Man-(1-&gt;3)-[alpha-D-Man-(1-&gt;3)-[alpha-D-Man-(1-&gt;2)-alpha-D-Man-(1-&gt;6)]-alpha-D-Man-(1-&gt;6)]-beta-D-Man-(1-&gt;4)-beta-D-GlcNAc-(1-&gt;4)-beta-D-GlcNAc)-L-asparaginyl-[protein] (N-glucan mannose isomer 8A1,2,3B1,3) + 3 H2O = N(4)-(alpha-D-Man-(1-&gt;3)-[alpha-D-Man-(1-&gt;3)-[alpha-D-Man-(1-&gt;6)]-alpha-D-Man-(1-&gt;6)]-beta-D-Man-(1-&gt;4)-beta-D-GlcNAc-(1-&gt;4)-beta-D-GlcNAc)-L-asparaginyl-[protein] (N-glucan mannose isomer 5A1,2) + 3 beta-D-mannose</text>
        <dbReference type="Rhea" id="RHEA:56028"/>
        <dbReference type="Rhea" id="RHEA-COMP:14358"/>
        <dbReference type="Rhea" id="RHEA-COMP:14367"/>
        <dbReference type="ChEBI" id="CHEBI:15377"/>
        <dbReference type="ChEBI" id="CHEBI:28563"/>
        <dbReference type="ChEBI" id="CHEBI:59087"/>
        <dbReference type="ChEBI" id="CHEBI:60628"/>
        <dbReference type="EC" id="3.2.1.113"/>
    </reaction>
</comment>
<feature type="active site" description="Proton donor" evidence="10">
    <location>
        <position position="123"/>
    </location>
</feature>
<dbReference type="InterPro" id="IPR012341">
    <property type="entry name" value="6hp_glycosidase-like_sf"/>
</dbReference>
<feature type="disulfide bond" evidence="12">
    <location>
        <begin position="348"/>
        <end position="385"/>
    </location>
</feature>
<feature type="transmembrane region" description="Helical" evidence="14">
    <location>
        <begin position="538"/>
        <end position="557"/>
    </location>
</feature>
<feature type="active site" description="Proton donor" evidence="10">
    <location>
        <position position="399"/>
    </location>
</feature>
<keyword evidence="5 13" id="KW-0378">Hydrolase</keyword>
<dbReference type="GO" id="GO:0004571">
    <property type="term" value="F:mannosyl-oligosaccharide 1,2-alpha-mannosidase activity"/>
    <property type="evidence" value="ECO:0007669"/>
    <property type="project" value="InterPro"/>
</dbReference>
<dbReference type="EMBL" id="BLLK01000062">
    <property type="protein sequence ID" value="GFH59001.1"/>
    <property type="molecule type" value="Genomic_DNA"/>
</dbReference>
<keyword evidence="7 12" id="KW-1015">Disulfide bond</keyword>
<organism evidence="15 16">
    <name type="scientific">Chaetoceros tenuissimus</name>
    <dbReference type="NCBI Taxonomy" id="426638"/>
    <lineage>
        <taxon>Eukaryota</taxon>
        <taxon>Sar</taxon>
        <taxon>Stramenopiles</taxon>
        <taxon>Ochrophyta</taxon>
        <taxon>Bacillariophyta</taxon>
        <taxon>Coscinodiscophyceae</taxon>
        <taxon>Chaetocerotophycidae</taxon>
        <taxon>Chaetocerotales</taxon>
        <taxon>Chaetocerotaceae</taxon>
        <taxon>Chaetoceros</taxon>
    </lineage>
</organism>
<evidence type="ECO:0000256" key="12">
    <source>
        <dbReference type="PIRSR" id="PIRSR601382-3"/>
    </source>
</evidence>
<name>A0AAD3D975_9STRA</name>
<dbReference type="AlphaFoldDB" id="A0AAD3D975"/>
<evidence type="ECO:0000256" key="8">
    <source>
        <dbReference type="ARBA" id="ARBA00047669"/>
    </source>
</evidence>
<evidence type="ECO:0000256" key="4">
    <source>
        <dbReference type="ARBA" id="ARBA00022723"/>
    </source>
</evidence>
<evidence type="ECO:0000313" key="16">
    <source>
        <dbReference type="Proteomes" id="UP001054902"/>
    </source>
</evidence>
<keyword evidence="6 11" id="KW-0106">Calcium</keyword>
<dbReference type="GO" id="GO:0005975">
    <property type="term" value="P:carbohydrate metabolic process"/>
    <property type="evidence" value="ECO:0007669"/>
    <property type="project" value="InterPro"/>
</dbReference>
<keyword evidence="4 11" id="KW-0479">Metal-binding</keyword>
<accession>A0AAD3D975</accession>
<proteinExistence type="inferred from homology"/>
<keyword evidence="16" id="KW-1185">Reference proteome</keyword>
<dbReference type="PRINTS" id="PR00747">
    <property type="entry name" value="GLYHDRLASE47"/>
</dbReference>
<dbReference type="Proteomes" id="UP001054902">
    <property type="component" value="Unassembled WGS sequence"/>
</dbReference>
<dbReference type="PANTHER" id="PTHR11742">
    <property type="entry name" value="MANNOSYL-OLIGOSACCHARIDE ALPHA-1,2-MANNOSIDASE-RELATED"/>
    <property type="match status" value="1"/>
</dbReference>
<evidence type="ECO:0000256" key="13">
    <source>
        <dbReference type="RuleBase" id="RU361193"/>
    </source>
</evidence>
<protein>
    <recommendedName>
        <fullName evidence="13">alpha-1,2-Mannosidase</fullName>
        <ecNumber evidence="13">3.2.1.-</ecNumber>
    </recommendedName>
</protein>
<dbReference type="InterPro" id="IPR036026">
    <property type="entry name" value="Seven-hairpin_glycosidases"/>
</dbReference>
<evidence type="ECO:0000256" key="11">
    <source>
        <dbReference type="PIRSR" id="PIRSR601382-2"/>
    </source>
</evidence>
<comment type="pathway">
    <text evidence="2">Protein modification; protein glycosylation.</text>
</comment>
<comment type="catalytic activity">
    <reaction evidence="9">
        <text>N(4)-(alpha-D-Man-(1-&gt;2)-alpha-D-Man-(1-&gt;2)-alpha-D-Man-(1-&gt;3)-[alpha-D-Man-(1-&gt;2)-alpha-D-Man-(1-&gt;3)-[alpha-D-Man-(1-&gt;2)-alpha-D-Man-(1-&gt;6)]-alpha-D-Man-(1-&gt;6)]-beta-D-Man-(1-&gt;4)-beta-D-GlcNAc-(1-&gt;4)-beta-D-GlcNAc)-L-asparaginyl-[protein] (N-glucan mannose isomer 9A1,2,3B1,2,3) + 4 H2O = N(4)-(alpha-D-Man-(1-&gt;3)-[alpha-D-Man-(1-&gt;3)-[alpha-D-Man-(1-&gt;6)]-alpha-D-Man-(1-&gt;6)]-beta-D-Man-(1-&gt;4)-beta-D-GlcNAc-(1-&gt;4)-beta-D-GlcNAc)-L-asparaginyl-[protein] (N-glucan mannose isomer 5A1,2) + 4 beta-D-mannose</text>
        <dbReference type="Rhea" id="RHEA:56008"/>
        <dbReference type="Rhea" id="RHEA-COMP:14356"/>
        <dbReference type="Rhea" id="RHEA-COMP:14367"/>
        <dbReference type="ChEBI" id="CHEBI:15377"/>
        <dbReference type="ChEBI" id="CHEBI:28563"/>
        <dbReference type="ChEBI" id="CHEBI:59087"/>
        <dbReference type="ChEBI" id="CHEBI:139493"/>
        <dbReference type="EC" id="3.2.1.113"/>
    </reaction>
</comment>
<keyword evidence="13" id="KW-0326">Glycosidase</keyword>
<keyword evidence="14" id="KW-1133">Transmembrane helix</keyword>
<reference evidence="15 16" key="1">
    <citation type="journal article" date="2021" name="Sci. Rep.">
        <title>The genome of the diatom Chaetoceros tenuissimus carries an ancient integrated fragment of an extant virus.</title>
        <authorList>
            <person name="Hongo Y."/>
            <person name="Kimura K."/>
            <person name="Takaki Y."/>
            <person name="Yoshida Y."/>
            <person name="Baba S."/>
            <person name="Kobayashi G."/>
            <person name="Nagasaki K."/>
            <person name="Hano T."/>
            <person name="Tomaru Y."/>
        </authorList>
    </citation>
    <scope>NUCLEOTIDE SEQUENCE [LARGE SCALE GENOMIC DNA]</scope>
    <source>
        <strain evidence="15 16">NIES-3715</strain>
    </source>
</reference>